<organism evidence="2">
    <name type="scientific">Anopheles darlingi</name>
    <name type="common">Mosquito</name>
    <dbReference type="NCBI Taxonomy" id="43151"/>
    <lineage>
        <taxon>Eukaryota</taxon>
        <taxon>Metazoa</taxon>
        <taxon>Ecdysozoa</taxon>
        <taxon>Arthropoda</taxon>
        <taxon>Hexapoda</taxon>
        <taxon>Insecta</taxon>
        <taxon>Pterygota</taxon>
        <taxon>Neoptera</taxon>
        <taxon>Endopterygota</taxon>
        <taxon>Diptera</taxon>
        <taxon>Nematocera</taxon>
        <taxon>Culicoidea</taxon>
        <taxon>Culicidae</taxon>
        <taxon>Anophelinae</taxon>
        <taxon>Anopheles</taxon>
    </lineage>
</organism>
<sequence length="93" mass="9949">MRLILLLRLCFVTLTNGTNANVSAIPVSRPAINPVKFCCSGSVPNPNRVQPRISNLIIAMCGFFKLFQWHSTSCNISDASTPAIEGSGPTSAL</sequence>
<keyword evidence="1" id="KW-0732">Signal</keyword>
<dbReference type="EMBL" id="GGFL01010202">
    <property type="protein sequence ID" value="MBW74380.1"/>
    <property type="molecule type" value="Transcribed_RNA"/>
</dbReference>
<feature type="signal peptide" evidence="1">
    <location>
        <begin position="1"/>
        <end position="17"/>
    </location>
</feature>
<evidence type="ECO:0000256" key="1">
    <source>
        <dbReference type="SAM" id="SignalP"/>
    </source>
</evidence>
<evidence type="ECO:0000313" key="2">
    <source>
        <dbReference type="EMBL" id="MBW74380.1"/>
    </source>
</evidence>
<reference evidence="2" key="1">
    <citation type="submission" date="2018-01" db="EMBL/GenBank/DDBJ databases">
        <title>An insight into the sialome of Amazonian anophelines.</title>
        <authorList>
            <person name="Ribeiro J.M."/>
            <person name="Scarpassa V."/>
            <person name="Calvo E."/>
        </authorList>
    </citation>
    <scope>NUCLEOTIDE SEQUENCE</scope>
</reference>
<feature type="chain" id="PRO_5014676054" evidence="1">
    <location>
        <begin position="18"/>
        <end position="93"/>
    </location>
</feature>
<dbReference type="AlphaFoldDB" id="A0A2M4D9X6"/>
<protein>
    <submittedName>
        <fullName evidence="2">Putative secreted protein</fullName>
    </submittedName>
</protein>
<proteinExistence type="predicted"/>
<name>A0A2M4D9X6_ANODA</name>
<accession>A0A2M4D9X6</accession>